<feature type="coiled-coil region" evidence="1">
    <location>
        <begin position="533"/>
        <end position="567"/>
    </location>
</feature>
<feature type="region of interest" description="Disordered" evidence="2">
    <location>
        <begin position="357"/>
        <end position="380"/>
    </location>
</feature>
<sequence>MSFTMAQSSMLELLALTDAAVKGLDKSVRSSSASSRSSRGSVGKAEHYDSPSHDSGICKTNTVTEKNRGPPLGHLIHDSDESTTASDVLITSTTVDPDQRSFMLQDGENLSNVSKCSKISIGSENFNTSGAQKVKISTKRLREIKSPFETSPRGREDKENDKQSAPAVRKAPIKPGERSVDASGMNSDDKNLSKNAIAKPVVSKTSNFKVQSAPRGLSEITKRDNKEDDHFFSPMQTQRSDTFDEFSPRDEGKELIERKGIKTHVTPSNTSDPYRVSKQKAAGVIVERHTPKKMIQPERKKHLEESQSDHGKDPTLDLSGSVDLLEKEVASPVLNVSGSSQPEIVTIKERIVTVSARTSLSTDASLSDTGPLEQEEERVPPMLSARYQLGSKMTGGGLRQGAPVEGASGLDKRNESPEVKISSFKMSEKQKLIRQTFAKRYEQPGPVKRVVQPRIVGADKKGPEVKGEGSKVTGQTSEAIAVAVAASAAVAATQPFLKAQHDLESKMAQILEKMAVIQNGGSAKQIASDTEAAVQESQKVMALERQVSQLTDQRIEHLERLQEHQLQMQAKLISLTRDTPHTRSAVGSPQLTPPQQRKFPTPGAAPPRRAFSKTTVNRTPVSPKGSPLDTPAPRSRAPRPVAYDPSAMADSKTQQSKGILEEILASAGSPTNGGQGISIHQPVYSRRP</sequence>
<feature type="region of interest" description="Disordered" evidence="2">
    <location>
        <begin position="580"/>
        <end position="688"/>
    </location>
</feature>
<feature type="compositionally biased region" description="Basic and acidic residues" evidence="2">
    <location>
        <begin position="142"/>
        <end position="162"/>
    </location>
</feature>
<dbReference type="Proteomes" id="UP000242188">
    <property type="component" value="Unassembled WGS sequence"/>
</dbReference>
<feature type="region of interest" description="Disordered" evidence="2">
    <location>
        <begin position="25"/>
        <end position="71"/>
    </location>
</feature>
<dbReference type="GO" id="GO:0005814">
    <property type="term" value="C:centriole"/>
    <property type="evidence" value="ECO:0007669"/>
    <property type="project" value="TreeGrafter"/>
</dbReference>
<proteinExistence type="predicted"/>
<feature type="compositionally biased region" description="Low complexity" evidence="2">
    <location>
        <begin position="631"/>
        <end position="642"/>
    </location>
</feature>
<feature type="region of interest" description="Disordered" evidence="2">
    <location>
        <begin position="392"/>
        <end position="417"/>
    </location>
</feature>
<evidence type="ECO:0000313" key="5">
    <source>
        <dbReference type="Proteomes" id="UP000242188"/>
    </source>
</evidence>
<gene>
    <name evidence="4" type="ORF">KP79_PYT09868</name>
</gene>
<name>A0A210QRJ3_MIZYE</name>
<feature type="compositionally biased region" description="Polar residues" evidence="2">
    <location>
        <begin position="585"/>
        <end position="595"/>
    </location>
</feature>
<feature type="signal peptide" evidence="3">
    <location>
        <begin position="1"/>
        <end position="19"/>
    </location>
</feature>
<feature type="region of interest" description="Disordered" evidence="2">
    <location>
        <begin position="142"/>
        <end position="249"/>
    </location>
</feature>
<organism evidence="4 5">
    <name type="scientific">Mizuhopecten yessoensis</name>
    <name type="common">Japanese scallop</name>
    <name type="synonym">Patinopecten yessoensis</name>
    <dbReference type="NCBI Taxonomy" id="6573"/>
    <lineage>
        <taxon>Eukaryota</taxon>
        <taxon>Metazoa</taxon>
        <taxon>Spiralia</taxon>
        <taxon>Lophotrochozoa</taxon>
        <taxon>Mollusca</taxon>
        <taxon>Bivalvia</taxon>
        <taxon>Autobranchia</taxon>
        <taxon>Pteriomorphia</taxon>
        <taxon>Pectinida</taxon>
        <taxon>Pectinoidea</taxon>
        <taxon>Pectinidae</taxon>
        <taxon>Mizuhopecten</taxon>
    </lineage>
</organism>
<feature type="compositionally biased region" description="Basic and acidic residues" evidence="2">
    <location>
        <begin position="295"/>
        <end position="315"/>
    </location>
</feature>
<evidence type="ECO:0000313" key="4">
    <source>
        <dbReference type="EMBL" id="OWF51355.1"/>
    </source>
</evidence>
<feature type="compositionally biased region" description="Low complexity" evidence="2">
    <location>
        <begin position="29"/>
        <end position="43"/>
    </location>
</feature>
<feature type="compositionally biased region" description="Low complexity" evidence="2">
    <location>
        <begin position="357"/>
        <end position="368"/>
    </location>
</feature>
<keyword evidence="1" id="KW-0175">Coiled coil</keyword>
<evidence type="ECO:0000256" key="2">
    <source>
        <dbReference type="SAM" id="MobiDB-lite"/>
    </source>
</evidence>
<evidence type="ECO:0000256" key="3">
    <source>
        <dbReference type="SAM" id="SignalP"/>
    </source>
</evidence>
<comment type="caution">
    <text evidence="4">The sequence shown here is derived from an EMBL/GenBank/DDBJ whole genome shotgun (WGS) entry which is preliminary data.</text>
</comment>
<evidence type="ECO:0000256" key="1">
    <source>
        <dbReference type="SAM" id="Coils"/>
    </source>
</evidence>
<dbReference type="PANTHER" id="PTHR15721">
    <property type="entry name" value="KIAA0586 PROTEIN"/>
    <property type="match status" value="1"/>
</dbReference>
<dbReference type="GO" id="GO:0007224">
    <property type="term" value="P:smoothened signaling pathway"/>
    <property type="evidence" value="ECO:0007669"/>
    <property type="project" value="InterPro"/>
</dbReference>
<dbReference type="Pfam" id="PF15324">
    <property type="entry name" value="TALPID3"/>
    <property type="match status" value="1"/>
</dbReference>
<dbReference type="OrthoDB" id="10057439at2759"/>
<dbReference type="EMBL" id="NEDP02002277">
    <property type="protein sequence ID" value="OWF51355.1"/>
    <property type="molecule type" value="Genomic_DNA"/>
</dbReference>
<feature type="compositionally biased region" description="Basic and acidic residues" evidence="2">
    <location>
        <begin position="220"/>
        <end position="231"/>
    </location>
</feature>
<keyword evidence="3" id="KW-0732">Signal</keyword>
<protein>
    <submittedName>
        <fullName evidence="4">Protein TALPID3</fullName>
    </submittedName>
</protein>
<reference evidence="4 5" key="1">
    <citation type="journal article" date="2017" name="Nat. Ecol. Evol.">
        <title>Scallop genome provides insights into evolution of bilaterian karyotype and development.</title>
        <authorList>
            <person name="Wang S."/>
            <person name="Zhang J."/>
            <person name="Jiao W."/>
            <person name="Li J."/>
            <person name="Xun X."/>
            <person name="Sun Y."/>
            <person name="Guo X."/>
            <person name="Huan P."/>
            <person name="Dong B."/>
            <person name="Zhang L."/>
            <person name="Hu X."/>
            <person name="Sun X."/>
            <person name="Wang J."/>
            <person name="Zhao C."/>
            <person name="Wang Y."/>
            <person name="Wang D."/>
            <person name="Huang X."/>
            <person name="Wang R."/>
            <person name="Lv J."/>
            <person name="Li Y."/>
            <person name="Zhang Z."/>
            <person name="Liu B."/>
            <person name="Lu W."/>
            <person name="Hui Y."/>
            <person name="Liang J."/>
            <person name="Zhou Z."/>
            <person name="Hou R."/>
            <person name="Li X."/>
            <person name="Liu Y."/>
            <person name="Li H."/>
            <person name="Ning X."/>
            <person name="Lin Y."/>
            <person name="Zhao L."/>
            <person name="Xing Q."/>
            <person name="Dou J."/>
            <person name="Li Y."/>
            <person name="Mao J."/>
            <person name="Guo H."/>
            <person name="Dou H."/>
            <person name="Li T."/>
            <person name="Mu C."/>
            <person name="Jiang W."/>
            <person name="Fu Q."/>
            <person name="Fu X."/>
            <person name="Miao Y."/>
            <person name="Liu J."/>
            <person name="Yu Q."/>
            <person name="Li R."/>
            <person name="Liao H."/>
            <person name="Li X."/>
            <person name="Kong Y."/>
            <person name="Jiang Z."/>
            <person name="Chourrout D."/>
            <person name="Li R."/>
            <person name="Bao Z."/>
        </authorList>
    </citation>
    <scope>NUCLEOTIDE SEQUENCE [LARGE SCALE GENOMIC DNA]</scope>
    <source>
        <strain evidence="4 5">PY_sf001</strain>
    </source>
</reference>
<dbReference type="PANTHER" id="PTHR15721:SF2">
    <property type="entry name" value="PROTEIN TALPID3"/>
    <property type="match status" value="1"/>
</dbReference>
<accession>A0A210QRJ3</accession>
<dbReference type="GO" id="GO:0036064">
    <property type="term" value="C:ciliary basal body"/>
    <property type="evidence" value="ECO:0007669"/>
    <property type="project" value="TreeGrafter"/>
</dbReference>
<feature type="chain" id="PRO_5012690746" evidence="3">
    <location>
        <begin position="20"/>
        <end position="688"/>
    </location>
</feature>
<dbReference type="InterPro" id="IPR029246">
    <property type="entry name" value="TALPID3"/>
</dbReference>
<dbReference type="AlphaFoldDB" id="A0A210QRJ3"/>
<feature type="region of interest" description="Disordered" evidence="2">
    <location>
        <begin position="264"/>
        <end position="318"/>
    </location>
</feature>
<keyword evidence="5" id="KW-1185">Reference proteome</keyword>